<sequence length="105" mass="12326">MINSTVELQAKMYVFDLGNCAKEYWFKDDEDWDLCLASGEQKLELEKKYHPTISKKGLPETLVQLHHMVKSRLLKANPHFLKQGPSEEMSSTPEFLIAFNRNRRR</sequence>
<protein>
    <submittedName>
        <fullName evidence="1">Uncharacterized protein</fullName>
    </submittedName>
</protein>
<comment type="caution">
    <text evidence="1">The sequence shown here is derived from an EMBL/GenBank/DDBJ whole genome shotgun (WGS) entry which is preliminary data.</text>
</comment>
<dbReference type="RefSeq" id="WP_255903726.1">
    <property type="nucleotide sequence ID" value="NZ_JAFMZO010000003.1"/>
</dbReference>
<keyword evidence="2" id="KW-1185">Reference proteome</keyword>
<organism evidence="1 2">
    <name type="scientific">Paradesertivirga mongoliensis</name>
    <dbReference type="NCBI Taxonomy" id="2100740"/>
    <lineage>
        <taxon>Bacteria</taxon>
        <taxon>Pseudomonadati</taxon>
        <taxon>Bacteroidota</taxon>
        <taxon>Sphingobacteriia</taxon>
        <taxon>Sphingobacteriales</taxon>
        <taxon>Sphingobacteriaceae</taxon>
        <taxon>Paradesertivirga</taxon>
    </lineage>
</organism>
<evidence type="ECO:0000313" key="2">
    <source>
        <dbReference type="Proteomes" id="UP001597387"/>
    </source>
</evidence>
<dbReference type="Proteomes" id="UP001597387">
    <property type="component" value="Unassembled WGS sequence"/>
</dbReference>
<name>A0ABW4ZKT8_9SPHI</name>
<dbReference type="EMBL" id="JBHUHZ010000001">
    <property type="protein sequence ID" value="MFD2162381.1"/>
    <property type="molecule type" value="Genomic_DNA"/>
</dbReference>
<reference evidence="2" key="1">
    <citation type="journal article" date="2019" name="Int. J. Syst. Evol. Microbiol.">
        <title>The Global Catalogue of Microorganisms (GCM) 10K type strain sequencing project: providing services to taxonomists for standard genome sequencing and annotation.</title>
        <authorList>
            <consortium name="The Broad Institute Genomics Platform"/>
            <consortium name="The Broad Institute Genome Sequencing Center for Infectious Disease"/>
            <person name="Wu L."/>
            <person name="Ma J."/>
        </authorList>
    </citation>
    <scope>NUCLEOTIDE SEQUENCE [LARGE SCALE GENOMIC DNA]</scope>
    <source>
        <strain evidence="2">KCTC 42217</strain>
    </source>
</reference>
<accession>A0ABW4ZKT8</accession>
<gene>
    <name evidence="1" type="ORF">ACFSJU_08245</name>
</gene>
<proteinExistence type="predicted"/>
<evidence type="ECO:0000313" key="1">
    <source>
        <dbReference type="EMBL" id="MFD2162381.1"/>
    </source>
</evidence>